<keyword evidence="2" id="KW-1185">Reference proteome</keyword>
<accession>A0A7L9FL35</accession>
<dbReference type="EMBL" id="CP062310">
    <property type="protein sequence ID" value="QOJ79576.1"/>
    <property type="molecule type" value="Genomic_DNA"/>
</dbReference>
<organism evidence="1 2">
    <name type="scientific">Infirmifilum lucidum</name>
    <dbReference type="NCBI Taxonomy" id="2776706"/>
    <lineage>
        <taxon>Archaea</taxon>
        <taxon>Thermoproteota</taxon>
        <taxon>Thermoprotei</taxon>
        <taxon>Thermofilales</taxon>
        <taxon>Thermofilaceae</taxon>
        <taxon>Infirmifilum</taxon>
    </lineage>
</organism>
<reference evidence="1 2" key="1">
    <citation type="submission" date="2020-10" db="EMBL/GenBank/DDBJ databases">
        <title>Thermofilum lucidum 3507LT sp. nov. a novel member of Thermofilaceae family isolated from Chile hot spring, and proposal of description order Thermofilales.</title>
        <authorList>
            <person name="Zayulina K.S."/>
            <person name="Elcheninov A.G."/>
            <person name="Toshchakov S.V."/>
            <person name="Kublanov I.V."/>
        </authorList>
    </citation>
    <scope>NUCLEOTIDE SEQUENCE [LARGE SCALE GENOMIC DNA]</scope>
    <source>
        <strain evidence="1 2">3507LT</strain>
    </source>
</reference>
<dbReference type="AlphaFoldDB" id="A0A7L9FL35"/>
<dbReference type="InParanoid" id="A0A7L9FL35"/>
<name>A0A7L9FL35_9CREN</name>
<sequence>MLRIIPVAGLAVTSNAGFEELARRLSTIENTGAWVQVVSSWDVLLDEGVGEVVDAFYDYNLNLASLKFEYTSGFNADGFEKIALIADESAGRTVIIAKPGWIPEEDFEQIYDVAATYKVKVLLEPSSMEECKRVYDLIKRFIGGVLGLSLTEEDYPSTEYFTGVLKNYLQITKNLNISNYENGRPAPLLIPSDYNNPKLLRFLLKQNFEGFLTLFYGKSSVDDLWLFKQLLTIREHLASLEEKED</sequence>
<evidence type="ECO:0000313" key="2">
    <source>
        <dbReference type="Proteomes" id="UP000594121"/>
    </source>
</evidence>
<dbReference type="Proteomes" id="UP000594121">
    <property type="component" value="Chromosome"/>
</dbReference>
<gene>
    <name evidence="1" type="ORF">IG193_03720</name>
</gene>
<proteinExistence type="predicted"/>
<dbReference type="GeneID" id="59148974"/>
<evidence type="ECO:0000313" key="1">
    <source>
        <dbReference type="EMBL" id="QOJ79576.1"/>
    </source>
</evidence>
<dbReference type="KEGG" id="thel:IG193_03720"/>
<dbReference type="RefSeq" id="WP_192819548.1">
    <property type="nucleotide sequence ID" value="NZ_CP062310.1"/>
</dbReference>
<protein>
    <submittedName>
        <fullName evidence="1">Uncharacterized protein</fullName>
    </submittedName>
</protein>